<reference evidence="1 2" key="1">
    <citation type="journal article" date="2018" name="PLoS Genet.">
        <title>Population sequencing reveals clonal diversity and ancestral inbreeding in the grapevine cultivar Chardonnay.</title>
        <authorList>
            <person name="Roach M.J."/>
            <person name="Johnson D.L."/>
            <person name="Bohlmann J."/>
            <person name="van Vuuren H.J."/>
            <person name="Jones S.J."/>
            <person name="Pretorius I.S."/>
            <person name="Schmidt S.A."/>
            <person name="Borneman A.R."/>
        </authorList>
    </citation>
    <scope>NUCLEOTIDE SEQUENCE [LARGE SCALE GENOMIC DNA]</scope>
    <source>
        <strain evidence="2">cv. Chardonnay</strain>
        <tissue evidence="1">Leaf</tissue>
    </source>
</reference>
<dbReference type="Pfam" id="PF24904">
    <property type="entry name" value="RVE6"/>
    <property type="match status" value="1"/>
</dbReference>
<name>A0A438DW17_VITVI</name>
<dbReference type="EMBL" id="QGNW01001474">
    <property type="protein sequence ID" value="RVW39681.1"/>
    <property type="molecule type" value="Genomic_DNA"/>
</dbReference>
<proteinExistence type="predicted"/>
<organism evidence="1 2">
    <name type="scientific">Vitis vinifera</name>
    <name type="common">Grape</name>
    <dbReference type="NCBI Taxonomy" id="29760"/>
    <lineage>
        <taxon>Eukaryota</taxon>
        <taxon>Viridiplantae</taxon>
        <taxon>Streptophyta</taxon>
        <taxon>Embryophyta</taxon>
        <taxon>Tracheophyta</taxon>
        <taxon>Spermatophyta</taxon>
        <taxon>Magnoliopsida</taxon>
        <taxon>eudicotyledons</taxon>
        <taxon>Gunneridae</taxon>
        <taxon>Pentapetalae</taxon>
        <taxon>rosids</taxon>
        <taxon>Vitales</taxon>
        <taxon>Vitaceae</taxon>
        <taxon>Viteae</taxon>
        <taxon>Vitis</taxon>
    </lineage>
</organism>
<evidence type="ECO:0000313" key="1">
    <source>
        <dbReference type="EMBL" id="RVW39681.1"/>
    </source>
</evidence>
<sequence length="178" mass="19878">MLINTATSGIAPPQDEYSLHMVEADIGSKGVAKISNSDVCGIGRSSRTLPSSELQKQRKQGSALHVAYEHKGNFSVGSSDCSFYFVPPNYPNRHKGTVLHALLHSSHRTPMPSPELFNRRREHPRDIKWEPVIINMDDGYTQIFLKCTPLLAVVFDPDSEGQIEKLKEMDPINFETVS</sequence>
<dbReference type="AlphaFoldDB" id="A0A438DW17"/>
<gene>
    <name evidence="1" type="ORF">CK203_086010</name>
</gene>
<accession>A0A438DW17</accession>
<comment type="caution">
    <text evidence="1">The sequence shown here is derived from an EMBL/GenBank/DDBJ whole genome shotgun (WGS) entry which is preliminary data.</text>
</comment>
<dbReference type="Proteomes" id="UP000288805">
    <property type="component" value="Unassembled WGS sequence"/>
</dbReference>
<evidence type="ECO:0000313" key="2">
    <source>
        <dbReference type="Proteomes" id="UP000288805"/>
    </source>
</evidence>
<protein>
    <submittedName>
        <fullName evidence="1">Uncharacterized protein</fullName>
    </submittedName>
</protein>